<accession>A0A6M3M3A4</accession>
<gene>
    <name evidence="1" type="ORF">MM171A00992_0016</name>
</gene>
<sequence length="93" mass="9573">MLHLPLNIPISYLALGGSTTAGGNAIDVIVLPVDEFDLTTPLKTKLEQLGPESGGSRDQASSVPLILAGVLTNSVDDQAVSRFANGQGRSDVA</sequence>
<reference evidence="1" key="1">
    <citation type="submission" date="2020-03" db="EMBL/GenBank/DDBJ databases">
        <title>The deep terrestrial virosphere.</title>
        <authorList>
            <person name="Holmfeldt K."/>
            <person name="Nilsson E."/>
            <person name="Simone D."/>
            <person name="Lopez-Fernandez M."/>
            <person name="Wu X."/>
            <person name="de Brujin I."/>
            <person name="Lundin D."/>
            <person name="Andersson A."/>
            <person name="Bertilsson S."/>
            <person name="Dopson M."/>
        </authorList>
    </citation>
    <scope>NUCLEOTIDE SEQUENCE</scope>
    <source>
        <strain evidence="1">MM171A00992</strain>
    </source>
</reference>
<organism evidence="1">
    <name type="scientific">viral metagenome</name>
    <dbReference type="NCBI Taxonomy" id="1070528"/>
    <lineage>
        <taxon>unclassified sequences</taxon>
        <taxon>metagenomes</taxon>
        <taxon>organismal metagenomes</taxon>
    </lineage>
</organism>
<dbReference type="AlphaFoldDB" id="A0A6M3M3A4"/>
<dbReference type="EMBL" id="MT143652">
    <property type="protein sequence ID" value="QJA99471.1"/>
    <property type="molecule type" value="Genomic_DNA"/>
</dbReference>
<proteinExistence type="predicted"/>
<evidence type="ECO:0000313" key="1">
    <source>
        <dbReference type="EMBL" id="QJA99471.1"/>
    </source>
</evidence>
<protein>
    <submittedName>
        <fullName evidence="1">Uncharacterized protein</fullName>
    </submittedName>
</protein>
<name>A0A6M3M3A4_9ZZZZ</name>